<dbReference type="SUPFAM" id="SSF103473">
    <property type="entry name" value="MFS general substrate transporter"/>
    <property type="match status" value="1"/>
</dbReference>
<keyword evidence="2 5" id="KW-0812">Transmembrane</keyword>
<evidence type="ECO:0000256" key="1">
    <source>
        <dbReference type="ARBA" id="ARBA00004141"/>
    </source>
</evidence>
<feature type="transmembrane region" description="Helical" evidence="5">
    <location>
        <begin position="315"/>
        <end position="332"/>
    </location>
</feature>
<feature type="transmembrane region" description="Helical" evidence="5">
    <location>
        <begin position="249"/>
        <end position="274"/>
    </location>
</feature>
<dbReference type="EMBL" id="CYGY02000030">
    <property type="protein sequence ID" value="SIT41721.1"/>
    <property type="molecule type" value="Genomic_DNA"/>
</dbReference>
<dbReference type="PROSITE" id="PS50850">
    <property type="entry name" value="MFS"/>
    <property type="match status" value="1"/>
</dbReference>
<dbReference type="CDD" id="cd17365">
    <property type="entry name" value="MFS_PcaK_like"/>
    <property type="match status" value="1"/>
</dbReference>
<keyword evidence="4 5" id="KW-0472">Membrane</keyword>
<feature type="domain" description="Major facilitator superfamily (MFS) profile" evidence="6">
    <location>
        <begin position="14"/>
        <end position="429"/>
    </location>
</feature>
<dbReference type="PROSITE" id="PS00216">
    <property type="entry name" value="SUGAR_TRANSPORT_1"/>
    <property type="match status" value="1"/>
</dbReference>
<evidence type="ECO:0000259" key="6">
    <source>
        <dbReference type="PROSITE" id="PS50850"/>
    </source>
</evidence>
<dbReference type="Gene3D" id="1.20.1250.20">
    <property type="entry name" value="MFS general substrate transporter like domains"/>
    <property type="match status" value="1"/>
</dbReference>
<feature type="transmembrane region" description="Helical" evidence="5">
    <location>
        <begin position="170"/>
        <end position="189"/>
    </location>
</feature>
<feature type="transmembrane region" description="Helical" evidence="5">
    <location>
        <begin position="407"/>
        <end position="428"/>
    </location>
</feature>
<dbReference type="RefSeq" id="WP_235850848.1">
    <property type="nucleotide sequence ID" value="NZ_CYGY02000030.1"/>
</dbReference>
<dbReference type="PANTHER" id="PTHR23508:SF10">
    <property type="entry name" value="CARBOXYLIC ACID TRANSPORTER PROTEIN HOMOLOG"/>
    <property type="match status" value="1"/>
</dbReference>
<evidence type="ECO:0000256" key="5">
    <source>
        <dbReference type="SAM" id="Phobius"/>
    </source>
</evidence>
<dbReference type="PANTHER" id="PTHR23508">
    <property type="entry name" value="CARBOXYLIC ACID TRANSPORTER PROTEIN HOMOLOG"/>
    <property type="match status" value="1"/>
</dbReference>
<comment type="subcellular location">
    <subcellularLocation>
        <location evidence="1">Membrane</location>
        <topology evidence="1">Multi-pass membrane protein</topology>
    </subcellularLocation>
</comment>
<name>A0A1N7S2Z5_9BURK</name>
<reference evidence="7" key="1">
    <citation type="submission" date="2016-12" db="EMBL/GenBank/DDBJ databases">
        <authorList>
            <person name="Moulin L."/>
        </authorList>
    </citation>
    <scope>NUCLEOTIDE SEQUENCE [LARGE SCALE GENOMIC DNA]</scope>
    <source>
        <strain evidence="7">STM 7183</strain>
    </source>
</reference>
<dbReference type="InterPro" id="IPR005828">
    <property type="entry name" value="MFS_sugar_transport-like"/>
</dbReference>
<evidence type="ECO:0000256" key="3">
    <source>
        <dbReference type="ARBA" id="ARBA00022989"/>
    </source>
</evidence>
<dbReference type="GO" id="GO:0005886">
    <property type="term" value="C:plasma membrane"/>
    <property type="evidence" value="ECO:0007669"/>
    <property type="project" value="TreeGrafter"/>
</dbReference>
<dbReference type="Pfam" id="PF00083">
    <property type="entry name" value="Sugar_tr"/>
    <property type="match status" value="1"/>
</dbReference>
<evidence type="ECO:0000256" key="4">
    <source>
        <dbReference type="ARBA" id="ARBA00023136"/>
    </source>
</evidence>
<gene>
    <name evidence="7" type="ORF">BN2476_300153</name>
</gene>
<accession>A0A1N7S2Z5</accession>
<evidence type="ECO:0000313" key="8">
    <source>
        <dbReference type="Proteomes" id="UP000195569"/>
    </source>
</evidence>
<feature type="transmembrane region" description="Helical" evidence="5">
    <location>
        <begin position="141"/>
        <end position="164"/>
    </location>
</feature>
<feature type="transmembrane region" description="Helical" evidence="5">
    <location>
        <begin position="286"/>
        <end position="308"/>
    </location>
</feature>
<feature type="transmembrane region" description="Helical" evidence="5">
    <location>
        <begin position="82"/>
        <end position="102"/>
    </location>
</feature>
<keyword evidence="3 5" id="KW-1133">Transmembrane helix</keyword>
<proteinExistence type="predicted"/>
<dbReference type="InterPro" id="IPR020846">
    <property type="entry name" value="MFS_dom"/>
</dbReference>
<sequence>MSNSSKWNVKSLFVVMLCFLTIAVDGYDLIVYGATVPRLLAEPGWHLTATGVGLIGSWTLVGLMVGLLGAGPLADRIGRRKLLIIGVLWFSVGTFLCSQVSSAFELGVARFICGIGLGAVVPSSVALSVEFAPRHRRQMGNAIALTGYAVGGVVSALVAVALMQSHGWRFLYLVGSICILLAPLMIFTLPESVNYMVSKGRLDEARKIALKYSIDFEQVLRDEQAQQALHNERKSKSSLRMILSGRMRAALAMFSLMAFFGQMVVYGLNVWLPLLMRKEGFPIGSALQSLLIMQCGAVLGGLGGSWLADRLGSRRVIVPFFLLCAVSLFVLSRKPEPFWLMLALFGAGAGSIGSTTLGYGYIAEYFPAACRASAIGVAQGLGRIGSVIGPMLGSWVVSSSFGNEWNFYAYAIPAFLAALVVIQIPGAAQPELSEKPLTNA</sequence>
<feature type="transmembrane region" description="Helical" evidence="5">
    <location>
        <begin position="50"/>
        <end position="70"/>
    </location>
</feature>
<dbReference type="InterPro" id="IPR036259">
    <property type="entry name" value="MFS_trans_sf"/>
</dbReference>
<feature type="transmembrane region" description="Helical" evidence="5">
    <location>
        <begin position="338"/>
        <end position="362"/>
    </location>
</feature>
<dbReference type="PROSITE" id="PS00217">
    <property type="entry name" value="SUGAR_TRANSPORT_2"/>
    <property type="match status" value="1"/>
</dbReference>
<protein>
    <submittedName>
        <fullName evidence="7">Major facilitator superfamily (MFS_1) transporter</fullName>
    </submittedName>
</protein>
<dbReference type="InterPro" id="IPR005829">
    <property type="entry name" value="Sugar_transporter_CS"/>
</dbReference>
<dbReference type="GO" id="GO:0046943">
    <property type="term" value="F:carboxylic acid transmembrane transporter activity"/>
    <property type="evidence" value="ECO:0007669"/>
    <property type="project" value="TreeGrafter"/>
</dbReference>
<comment type="caution">
    <text evidence="7">The sequence shown here is derived from an EMBL/GenBank/DDBJ whole genome shotgun (WGS) entry which is preliminary data.</text>
</comment>
<feature type="transmembrane region" description="Helical" evidence="5">
    <location>
        <begin position="108"/>
        <end position="129"/>
    </location>
</feature>
<dbReference type="AlphaFoldDB" id="A0A1N7S2Z5"/>
<organism evidence="7 8">
    <name type="scientific">Paraburkholderia piptadeniae</name>
    <dbReference type="NCBI Taxonomy" id="1701573"/>
    <lineage>
        <taxon>Bacteria</taxon>
        <taxon>Pseudomonadati</taxon>
        <taxon>Pseudomonadota</taxon>
        <taxon>Betaproteobacteria</taxon>
        <taxon>Burkholderiales</taxon>
        <taxon>Burkholderiaceae</taxon>
        <taxon>Paraburkholderia</taxon>
    </lineage>
</organism>
<dbReference type="Proteomes" id="UP000195569">
    <property type="component" value="Unassembled WGS sequence"/>
</dbReference>
<evidence type="ECO:0000256" key="2">
    <source>
        <dbReference type="ARBA" id="ARBA00022692"/>
    </source>
</evidence>
<keyword evidence="8" id="KW-1185">Reference proteome</keyword>
<evidence type="ECO:0000313" key="7">
    <source>
        <dbReference type="EMBL" id="SIT41721.1"/>
    </source>
</evidence>